<feature type="region of interest" description="Disordered" evidence="1">
    <location>
        <begin position="61"/>
        <end position="123"/>
    </location>
</feature>
<keyword evidence="3" id="KW-1185">Reference proteome</keyword>
<dbReference type="Proteomes" id="UP001266305">
    <property type="component" value="Unassembled WGS sequence"/>
</dbReference>
<accession>A0ABQ9V1C2</accession>
<evidence type="ECO:0000256" key="1">
    <source>
        <dbReference type="SAM" id="MobiDB-lite"/>
    </source>
</evidence>
<reference evidence="2 3" key="1">
    <citation type="submission" date="2023-05" db="EMBL/GenBank/DDBJ databases">
        <title>B98-5 Cell Line De Novo Hybrid Assembly: An Optical Mapping Approach.</title>
        <authorList>
            <person name="Kananen K."/>
            <person name="Auerbach J.A."/>
            <person name="Kautto E."/>
            <person name="Blachly J.S."/>
        </authorList>
    </citation>
    <scope>NUCLEOTIDE SEQUENCE [LARGE SCALE GENOMIC DNA]</scope>
    <source>
        <strain evidence="2">B95-8</strain>
        <tissue evidence="2">Cell line</tissue>
    </source>
</reference>
<dbReference type="InterPro" id="IPR038870">
    <property type="entry name" value="UBAP1"/>
</dbReference>
<proteinExistence type="predicted"/>
<name>A0ABQ9V1C2_SAGOE</name>
<feature type="compositionally biased region" description="Pro residues" evidence="1">
    <location>
        <begin position="79"/>
        <end position="104"/>
    </location>
</feature>
<dbReference type="EMBL" id="JASSZA010000008">
    <property type="protein sequence ID" value="KAK2103188.1"/>
    <property type="molecule type" value="Genomic_DNA"/>
</dbReference>
<evidence type="ECO:0000313" key="3">
    <source>
        <dbReference type="Proteomes" id="UP001266305"/>
    </source>
</evidence>
<gene>
    <name evidence="2" type="ORF">P7K49_017044</name>
</gene>
<comment type="caution">
    <text evidence="2">The sequence shown here is derived from an EMBL/GenBank/DDBJ whole genome shotgun (WGS) entry which is preliminary data.</text>
</comment>
<dbReference type="PANTHER" id="PTHR15960:SF3">
    <property type="entry name" value="UBIQUITIN-ASSOCIATED PROTEIN 1-LIKE"/>
    <property type="match status" value="1"/>
</dbReference>
<sequence>MPDEEEASSSSEEDPGPCSLPASPVPGRRLCSLDLLRGVQSELAGARRRLSEGKLAARPRALLHGLRGHRAQSLSSRPASPPGPASHPGPAAQPPADPASPPRPSTAGAIPPLRSHKPTVASP</sequence>
<feature type="region of interest" description="Disordered" evidence="1">
    <location>
        <begin position="1"/>
        <end position="28"/>
    </location>
</feature>
<evidence type="ECO:0000313" key="2">
    <source>
        <dbReference type="EMBL" id="KAK2103188.1"/>
    </source>
</evidence>
<protein>
    <submittedName>
        <fullName evidence="2">Uncharacterized protein</fullName>
    </submittedName>
</protein>
<dbReference type="PANTHER" id="PTHR15960">
    <property type="entry name" value="LD44032P"/>
    <property type="match status" value="1"/>
</dbReference>
<organism evidence="2 3">
    <name type="scientific">Saguinus oedipus</name>
    <name type="common">Cotton-top tamarin</name>
    <name type="synonym">Oedipomidas oedipus</name>
    <dbReference type="NCBI Taxonomy" id="9490"/>
    <lineage>
        <taxon>Eukaryota</taxon>
        <taxon>Metazoa</taxon>
        <taxon>Chordata</taxon>
        <taxon>Craniata</taxon>
        <taxon>Vertebrata</taxon>
        <taxon>Euteleostomi</taxon>
        <taxon>Mammalia</taxon>
        <taxon>Eutheria</taxon>
        <taxon>Euarchontoglires</taxon>
        <taxon>Primates</taxon>
        <taxon>Haplorrhini</taxon>
        <taxon>Platyrrhini</taxon>
        <taxon>Cebidae</taxon>
        <taxon>Callitrichinae</taxon>
        <taxon>Saguinus</taxon>
    </lineage>
</organism>
<feature type="compositionally biased region" description="Acidic residues" evidence="1">
    <location>
        <begin position="1"/>
        <end position="15"/>
    </location>
</feature>